<proteinExistence type="predicted"/>
<sequence length="14" mass="1644">MQWTSDGKHKALEL</sequence>
<dbReference type="KEGG" id="cbr:CBG_26230"/>
<organism evidence="1 2">
    <name type="scientific">Caenorhabditis briggsae</name>
    <dbReference type="NCBI Taxonomy" id="6238"/>
    <lineage>
        <taxon>Eukaryota</taxon>
        <taxon>Metazoa</taxon>
        <taxon>Ecdysozoa</taxon>
        <taxon>Nematoda</taxon>
        <taxon>Chromadorea</taxon>
        <taxon>Rhabditida</taxon>
        <taxon>Rhabditina</taxon>
        <taxon>Rhabditomorpha</taxon>
        <taxon>Rhabditoidea</taxon>
        <taxon>Rhabditidae</taxon>
        <taxon>Peloderinae</taxon>
        <taxon>Caenorhabditis</taxon>
    </lineage>
</organism>
<dbReference type="Proteomes" id="UP000008549">
    <property type="component" value="Unassembled WGS sequence"/>
</dbReference>
<reference evidence="1 2" key="2">
    <citation type="journal article" date="2011" name="PLoS Genet.">
        <title>Caenorhabditis briggsae recombinant inbred line genotypes reveal inter-strain incompatibility and the evolution of recombination.</title>
        <authorList>
            <person name="Ross J.A."/>
            <person name="Koboldt D.C."/>
            <person name="Staisch J.E."/>
            <person name="Chamberlin H.M."/>
            <person name="Gupta B.P."/>
            <person name="Miller R.D."/>
            <person name="Baird S.E."/>
            <person name="Haag E.S."/>
        </authorList>
    </citation>
    <scope>NUCLEOTIDE SEQUENCE [LARGE SCALE GENOMIC DNA]</scope>
    <source>
        <strain evidence="1 2">AF16</strain>
    </source>
</reference>
<dbReference type="GeneID" id="68917711"/>
<dbReference type="InParanoid" id="B6IIY5"/>
<accession>B6IIY5</accession>
<evidence type="ECO:0000313" key="2">
    <source>
        <dbReference type="Proteomes" id="UP000008549"/>
    </source>
</evidence>
<dbReference type="RefSeq" id="XP_045099426.1">
    <property type="nucleotide sequence ID" value="XM_045244805.1"/>
</dbReference>
<evidence type="ECO:0000313" key="1">
    <source>
        <dbReference type="EMBL" id="CAR99865.1"/>
    </source>
</evidence>
<gene>
    <name evidence="1" type="ORF">CBG26230</name>
    <name evidence="1" type="ORF">CBG_26230</name>
</gene>
<protein>
    <submittedName>
        <fullName evidence="1">Protein CBG26230</fullName>
    </submittedName>
</protein>
<name>B6IIY5_CAEBR</name>
<dbReference type="EMBL" id="HE600943">
    <property type="protein sequence ID" value="CAR99865.1"/>
    <property type="molecule type" value="Genomic_DNA"/>
</dbReference>
<reference evidence="1 2" key="1">
    <citation type="journal article" date="2003" name="PLoS Biol.">
        <title>The genome sequence of Caenorhabditis briggsae: a platform for comparative genomics.</title>
        <authorList>
            <person name="Stein L.D."/>
            <person name="Bao Z."/>
            <person name="Blasiar D."/>
            <person name="Blumenthal T."/>
            <person name="Brent M.R."/>
            <person name="Chen N."/>
            <person name="Chinwalla A."/>
            <person name="Clarke L."/>
            <person name="Clee C."/>
            <person name="Coghlan A."/>
            <person name="Coulson A."/>
            <person name="D'Eustachio P."/>
            <person name="Fitch D.H."/>
            <person name="Fulton L.A."/>
            <person name="Fulton R.E."/>
            <person name="Griffiths-Jones S."/>
            <person name="Harris T.W."/>
            <person name="Hillier L.W."/>
            <person name="Kamath R."/>
            <person name="Kuwabara P.E."/>
            <person name="Mardis E.R."/>
            <person name="Marra M.A."/>
            <person name="Miner T.L."/>
            <person name="Minx P."/>
            <person name="Mullikin J.C."/>
            <person name="Plumb R.W."/>
            <person name="Rogers J."/>
            <person name="Schein J.E."/>
            <person name="Sohrmann M."/>
            <person name="Spieth J."/>
            <person name="Stajich J.E."/>
            <person name="Wei C."/>
            <person name="Willey D."/>
            <person name="Wilson R.K."/>
            <person name="Durbin R."/>
            <person name="Waterston R.H."/>
        </authorList>
    </citation>
    <scope>NUCLEOTIDE SEQUENCE [LARGE SCALE GENOMIC DNA]</scope>
    <source>
        <strain evidence="1 2">AF16</strain>
    </source>
</reference>
<dbReference type="CTD" id="68917711"/>
<keyword evidence="2" id="KW-1185">Reference proteome</keyword>